<accession>A0A1F5Z011</accession>
<dbReference type="Gene3D" id="3.30.420.40">
    <property type="match status" value="2"/>
</dbReference>
<proteinExistence type="predicted"/>
<protein>
    <recommendedName>
        <fullName evidence="4">SHS2 domain-containing protein</fullName>
    </recommendedName>
</protein>
<organism evidence="2 3">
    <name type="scientific">Candidatus Glassbacteria bacterium RIFCSPLOWO2_12_FULL_58_11</name>
    <dbReference type="NCBI Taxonomy" id="1817867"/>
    <lineage>
        <taxon>Bacteria</taxon>
        <taxon>Candidatus Glassiibacteriota</taxon>
    </lineage>
</organism>
<gene>
    <name evidence="2" type="ORF">A3F83_03995</name>
</gene>
<dbReference type="Proteomes" id="UP000179129">
    <property type="component" value="Unassembled WGS sequence"/>
</dbReference>
<evidence type="ECO:0000256" key="1">
    <source>
        <dbReference type="SAM" id="Phobius"/>
    </source>
</evidence>
<dbReference type="InterPro" id="IPR007813">
    <property type="entry name" value="PilN"/>
</dbReference>
<evidence type="ECO:0000313" key="2">
    <source>
        <dbReference type="EMBL" id="OGG05761.1"/>
    </source>
</evidence>
<evidence type="ECO:0008006" key="4">
    <source>
        <dbReference type="Google" id="ProtNLM"/>
    </source>
</evidence>
<dbReference type="Gene3D" id="3.30.1490.300">
    <property type="match status" value="1"/>
</dbReference>
<dbReference type="PANTHER" id="PTHR32432:SF3">
    <property type="entry name" value="ETHANOLAMINE UTILIZATION PROTEIN EUTJ"/>
    <property type="match status" value="1"/>
</dbReference>
<dbReference type="InterPro" id="IPR050696">
    <property type="entry name" value="FtsA/MreB"/>
</dbReference>
<dbReference type="STRING" id="1817867.A3F83_03995"/>
<dbReference type="Pfam" id="PF05137">
    <property type="entry name" value="PilN"/>
    <property type="match status" value="1"/>
</dbReference>
<evidence type="ECO:0000313" key="3">
    <source>
        <dbReference type="Proteomes" id="UP000179129"/>
    </source>
</evidence>
<comment type="caution">
    <text evidence="2">The sequence shown here is derived from an EMBL/GenBank/DDBJ whole genome shotgun (WGS) entry which is preliminary data.</text>
</comment>
<dbReference type="PANTHER" id="PTHR32432">
    <property type="entry name" value="CELL DIVISION PROTEIN FTSA-RELATED"/>
    <property type="match status" value="1"/>
</dbReference>
<dbReference type="AlphaFoldDB" id="A0A1F5Z011"/>
<name>A0A1F5Z011_9BACT</name>
<sequence>MAQQAAKQKKSGGKSFSPASILDKLGVFHRSGKNVLGVQLAGDMLRVIEIDKSVVPHRVINFSAIDPLMENTTEAADQILGLMHEKNMTARVAHATVYEHGTELRQVSLPILAKKEMDAVVRRELKKILPESSAKDVNFDYWFEKSAKKGRKADVLIGVIPKESSNRIITLMEQCQLDTELLTTVPLALIAAMGLMGEKYMSKISTMIHLERDRSYLVIANRGTWVFSREFQSVLNKEQQEEQKDVSLSAKRRFASARYMADKDRLLIEVNRSLLYFKQRFRGEGVSQAILSGEAFNLEEVVASFQASLGIEAALFSPVSAFRTDALGDRADKLGRIFPSLALPVGAAQQSLRVAKLNFVPLDYINRHKARARRVMMIAASVVLMIVMTVGYVLVRNSRVELEQLIAQNEDQKELTTLTKKLDAIAEVIAQRDLLKTRQAFLDSFDNERGRLGKLLIALSYYVPENVVLYNVVLNNQGQFSATIYGQVQGAGIADSDKTFDEFFNRLKSSGLFSSVAEPEIINKVDQGQNVLAFKIQCQLNT</sequence>
<keyword evidence="1" id="KW-0472">Membrane</keyword>
<keyword evidence="1" id="KW-1133">Transmembrane helix</keyword>
<feature type="transmembrane region" description="Helical" evidence="1">
    <location>
        <begin position="375"/>
        <end position="395"/>
    </location>
</feature>
<keyword evidence="1" id="KW-0812">Transmembrane</keyword>
<dbReference type="EMBL" id="MFIX01000039">
    <property type="protein sequence ID" value="OGG05761.1"/>
    <property type="molecule type" value="Genomic_DNA"/>
</dbReference>
<reference evidence="2 3" key="1">
    <citation type="journal article" date="2016" name="Nat. Commun.">
        <title>Thousands of microbial genomes shed light on interconnected biogeochemical processes in an aquifer system.</title>
        <authorList>
            <person name="Anantharaman K."/>
            <person name="Brown C.T."/>
            <person name="Hug L.A."/>
            <person name="Sharon I."/>
            <person name="Castelle C.J."/>
            <person name="Probst A.J."/>
            <person name="Thomas B.C."/>
            <person name="Singh A."/>
            <person name="Wilkins M.J."/>
            <person name="Karaoz U."/>
            <person name="Brodie E.L."/>
            <person name="Williams K.H."/>
            <person name="Hubbard S.S."/>
            <person name="Banfield J.F."/>
        </authorList>
    </citation>
    <scope>NUCLEOTIDE SEQUENCE [LARGE SCALE GENOMIC DNA]</scope>
</reference>